<evidence type="ECO:0000256" key="4">
    <source>
        <dbReference type="ARBA" id="ARBA00011738"/>
    </source>
</evidence>
<evidence type="ECO:0000256" key="7">
    <source>
        <dbReference type="ARBA" id="ARBA00022898"/>
    </source>
</evidence>
<evidence type="ECO:0000256" key="5">
    <source>
        <dbReference type="ARBA" id="ARBA00022679"/>
    </source>
</evidence>
<dbReference type="InterPro" id="IPR015168">
    <property type="entry name" value="SsuA/THI5"/>
</dbReference>
<comment type="function">
    <text evidence="1">Responsible for the formation of the pyrimidine heterocycle in the thiamine biosynthesis pathway. Catalyzes the formation of hydroxymethylpyrimidine phosphate (HMP-P) from histidine and pyridoxal phosphate (PLP). The protein uses PLP and the active site histidine to form HMP-P, generating an inactive enzyme. The enzyme can only undergo a single turnover, which suggests it is a suicide enzyme.</text>
</comment>
<sequence>MSLKVVVCVNHFHPSIGGAEIVAKTIADYLAKYHEVSVFTRKLIDKERDSRDFSYPVYGYRTGDIVGFEAKIRDIKPDVVFVYSDVFDFFRTLSTKRQPYQIILALCGANWLYSHRNYLNMLYRNMKNIKAVVCHSKRERDYKICSTEFIKDKTVIIPNGIYLDEFDKNTKTRQELAPEIADKRWLVNVSNFFPGKGQEHLVDIFSQLPEIEQTVYIQISSDIDFDIGQMLEGRWKLATRRLKSQGMKKEDVELIPQAFSVVPFIEDQYVCSQVTSYGEMNFLAIQGWTKDKLQILSPKDYNSAILGDLLFCKKDYLEENKETVTKFLEASIKGWQFCIKRPDEASW</sequence>
<evidence type="ECO:0000256" key="8">
    <source>
        <dbReference type="ARBA" id="ARBA00022977"/>
    </source>
</evidence>
<gene>
    <name evidence="14" type="ORF">LCGC14_2220910</name>
</gene>
<comment type="subunit">
    <text evidence="4">Homodimer.</text>
</comment>
<evidence type="ECO:0000256" key="3">
    <source>
        <dbReference type="ARBA" id="ARBA00009406"/>
    </source>
</evidence>
<dbReference type="Gene3D" id="3.40.190.10">
    <property type="entry name" value="Periplasmic binding protein-like II"/>
    <property type="match status" value="1"/>
</dbReference>
<evidence type="ECO:0000256" key="2">
    <source>
        <dbReference type="ARBA" id="ARBA00004948"/>
    </source>
</evidence>
<dbReference type="Gene3D" id="3.40.50.2000">
    <property type="entry name" value="Glycogen Phosphorylase B"/>
    <property type="match status" value="2"/>
</dbReference>
<evidence type="ECO:0000256" key="6">
    <source>
        <dbReference type="ARBA" id="ARBA00022723"/>
    </source>
</evidence>
<dbReference type="InterPro" id="IPR028098">
    <property type="entry name" value="Glyco_trans_4-like_N"/>
</dbReference>
<comment type="catalytic activity">
    <reaction evidence="11">
        <text>N(6)-(pyridoxal phosphate)-L-lysyl-[4-amino-5-hydroxymethyl-2-methylpyrimidine phosphate synthase] + L-histidyl-[4-amino-5-hydroxymethyl-2-methylpyrimidine phosphate synthase] + 2 Fe(3+) + 4 H2O = L-lysyl-[4-amino-5-hydroxymethyl-2-methylpyrimidine phosphate synthase] + (2S)-2-amino-5-hydroxy-4-oxopentanoyl-[4-amino-5-hydroxymethyl-2-methylpyrimidine phosphate synthase] + 4-amino-2-methyl-5-(phosphooxymethyl)pyrimidine + 3-oxopropanoate + 2 Fe(2+) + 2 H(+)</text>
        <dbReference type="Rhea" id="RHEA:65756"/>
        <dbReference type="Rhea" id="RHEA-COMP:16892"/>
        <dbReference type="Rhea" id="RHEA-COMP:16893"/>
        <dbReference type="Rhea" id="RHEA-COMP:16894"/>
        <dbReference type="Rhea" id="RHEA-COMP:16895"/>
        <dbReference type="ChEBI" id="CHEBI:15377"/>
        <dbReference type="ChEBI" id="CHEBI:15378"/>
        <dbReference type="ChEBI" id="CHEBI:29033"/>
        <dbReference type="ChEBI" id="CHEBI:29034"/>
        <dbReference type="ChEBI" id="CHEBI:29969"/>
        <dbReference type="ChEBI" id="CHEBI:29979"/>
        <dbReference type="ChEBI" id="CHEBI:33190"/>
        <dbReference type="ChEBI" id="CHEBI:58354"/>
        <dbReference type="ChEBI" id="CHEBI:143915"/>
        <dbReference type="ChEBI" id="CHEBI:157692"/>
    </reaction>
    <physiologicalReaction direction="left-to-right" evidence="11">
        <dbReference type="Rhea" id="RHEA:65757"/>
    </physiologicalReaction>
</comment>
<keyword evidence="6" id="KW-0479">Metal-binding</keyword>
<evidence type="ECO:0000256" key="11">
    <source>
        <dbReference type="ARBA" id="ARBA00048179"/>
    </source>
</evidence>
<feature type="non-terminal residue" evidence="14">
    <location>
        <position position="347"/>
    </location>
</feature>
<keyword evidence="8" id="KW-0784">Thiamine biosynthesis</keyword>
<dbReference type="PANTHER" id="PTHR31528:SF1">
    <property type="entry name" value="4-AMINO-5-HYDROXYMETHYL-2-METHYLPYRIMIDINE PHOSPHATE SYNTHASE THI11-RELATED"/>
    <property type="match status" value="1"/>
</dbReference>
<proteinExistence type="inferred from homology"/>
<comment type="pathway">
    <text evidence="2">Cofactor biosynthesis; thiamine diphosphate biosynthesis.</text>
</comment>
<dbReference type="EMBL" id="LAZR01029669">
    <property type="protein sequence ID" value="KKL58883.1"/>
    <property type="molecule type" value="Genomic_DNA"/>
</dbReference>
<keyword evidence="5" id="KW-0808">Transferase</keyword>
<keyword evidence="7" id="KW-0663">Pyridoxal phosphate</keyword>
<comment type="caution">
    <text evidence="14">The sequence shown here is derived from an EMBL/GenBank/DDBJ whole genome shotgun (WGS) entry which is preliminary data.</text>
</comment>
<evidence type="ECO:0000259" key="12">
    <source>
        <dbReference type="Pfam" id="PF09084"/>
    </source>
</evidence>
<feature type="domain" description="SsuA/THI5-like" evidence="12">
    <location>
        <begin position="241"/>
        <end position="345"/>
    </location>
</feature>
<dbReference type="GO" id="GO:0046872">
    <property type="term" value="F:metal ion binding"/>
    <property type="evidence" value="ECO:0007669"/>
    <property type="project" value="UniProtKB-KW"/>
</dbReference>
<dbReference type="Pfam" id="PF13439">
    <property type="entry name" value="Glyco_transf_4"/>
    <property type="match status" value="1"/>
</dbReference>
<comment type="similarity">
    <text evidence="3">Belongs to the NMT1/THI5 family.</text>
</comment>
<dbReference type="PANTHER" id="PTHR31528">
    <property type="entry name" value="4-AMINO-5-HYDROXYMETHYL-2-METHYLPYRIMIDINE PHOSPHATE SYNTHASE THI11-RELATED"/>
    <property type="match status" value="1"/>
</dbReference>
<dbReference type="GO" id="GO:0016740">
    <property type="term" value="F:transferase activity"/>
    <property type="evidence" value="ECO:0007669"/>
    <property type="project" value="UniProtKB-KW"/>
</dbReference>
<evidence type="ECO:0000256" key="10">
    <source>
        <dbReference type="ARBA" id="ARBA00033171"/>
    </source>
</evidence>
<dbReference type="GO" id="GO:0009228">
    <property type="term" value="P:thiamine biosynthetic process"/>
    <property type="evidence" value="ECO:0007669"/>
    <property type="project" value="UniProtKB-KW"/>
</dbReference>
<protein>
    <recommendedName>
        <fullName evidence="10">Thiamine pyrimidine synthase</fullName>
    </recommendedName>
</protein>
<name>A0A0F9DB02_9ZZZZ</name>
<dbReference type="InterPro" id="IPR027939">
    <property type="entry name" value="NMT1/THI5"/>
</dbReference>
<organism evidence="14">
    <name type="scientific">marine sediment metagenome</name>
    <dbReference type="NCBI Taxonomy" id="412755"/>
    <lineage>
        <taxon>unclassified sequences</taxon>
        <taxon>metagenomes</taxon>
        <taxon>ecological metagenomes</taxon>
    </lineage>
</organism>
<dbReference type="Pfam" id="PF09084">
    <property type="entry name" value="NMT1"/>
    <property type="match status" value="1"/>
</dbReference>
<dbReference type="CDD" id="cd03801">
    <property type="entry name" value="GT4_PimA-like"/>
    <property type="match status" value="1"/>
</dbReference>
<evidence type="ECO:0000256" key="1">
    <source>
        <dbReference type="ARBA" id="ARBA00003469"/>
    </source>
</evidence>
<evidence type="ECO:0000259" key="13">
    <source>
        <dbReference type="Pfam" id="PF13439"/>
    </source>
</evidence>
<dbReference type="SUPFAM" id="SSF53756">
    <property type="entry name" value="UDP-Glycosyltransferase/glycogen phosphorylase"/>
    <property type="match status" value="1"/>
</dbReference>
<keyword evidence="9" id="KW-0408">Iron</keyword>
<accession>A0A0F9DB02</accession>
<evidence type="ECO:0000256" key="9">
    <source>
        <dbReference type="ARBA" id="ARBA00023004"/>
    </source>
</evidence>
<feature type="domain" description="Glycosyltransferase subfamily 4-like N-terminal" evidence="13">
    <location>
        <begin position="16"/>
        <end position="164"/>
    </location>
</feature>
<reference evidence="14" key="1">
    <citation type="journal article" date="2015" name="Nature">
        <title>Complex archaea that bridge the gap between prokaryotes and eukaryotes.</title>
        <authorList>
            <person name="Spang A."/>
            <person name="Saw J.H."/>
            <person name="Jorgensen S.L."/>
            <person name="Zaremba-Niedzwiedzka K."/>
            <person name="Martijn J."/>
            <person name="Lind A.E."/>
            <person name="van Eijk R."/>
            <person name="Schleper C."/>
            <person name="Guy L."/>
            <person name="Ettema T.J."/>
        </authorList>
    </citation>
    <scope>NUCLEOTIDE SEQUENCE</scope>
</reference>
<evidence type="ECO:0000313" key="14">
    <source>
        <dbReference type="EMBL" id="KKL58883.1"/>
    </source>
</evidence>
<dbReference type="AlphaFoldDB" id="A0A0F9DB02"/>